<comment type="caution">
    <text evidence="4">The sequence shown here is derived from an EMBL/GenBank/DDBJ whole genome shotgun (WGS) entry which is preliminary data.</text>
</comment>
<evidence type="ECO:0000256" key="1">
    <source>
        <dbReference type="SAM" id="MobiDB-lite"/>
    </source>
</evidence>
<keyword evidence="2" id="KW-0732">Signal</keyword>
<evidence type="ECO:0000256" key="2">
    <source>
        <dbReference type="SAM" id="SignalP"/>
    </source>
</evidence>
<dbReference type="Gene3D" id="3.30.457.10">
    <property type="entry name" value="Copper amine oxidase-like, N-terminal domain"/>
    <property type="match status" value="1"/>
</dbReference>
<protein>
    <recommendedName>
        <fullName evidence="3">Copper amine oxidase-like N-terminal domain-containing protein</fullName>
    </recommendedName>
</protein>
<feature type="region of interest" description="Disordered" evidence="1">
    <location>
        <begin position="229"/>
        <end position="254"/>
    </location>
</feature>
<dbReference type="Proteomes" id="UP000195455">
    <property type="component" value="Unassembled WGS sequence"/>
</dbReference>
<dbReference type="EMBL" id="NFHM01000046">
    <property type="protein sequence ID" value="OUN39113.1"/>
    <property type="molecule type" value="Genomic_DNA"/>
</dbReference>
<proteinExistence type="predicted"/>
<dbReference type="InterPro" id="IPR036582">
    <property type="entry name" value="Mao_N_sf"/>
</dbReference>
<name>A0A1Y3TRQ2_9FIRM</name>
<dbReference type="AlphaFoldDB" id="A0A1Y3TRQ2"/>
<sequence length="388" mass="43551">MNMKQKKVLCAGLVAAMLMGLVPQTALAAENDILKYDFRTYDTDVSGDGWDWDASGRILTIDGLYVNADESNTNGRECAICLPEDSILYLDGDSEINVDGYGLHAIYAEGDLTVRGNDDLVVRTTSASSSVIYVYRGDINLEDNVFLEVYPEGHVLYVDEARGSDGVVNIYDKAKVEVHDPYDDNFYMMDTDELVKVTYRSPAKPTDEWLNFSEKYDKDYETITFYRKTVVDQPEEPEETPEEPEDKPEETPAETHVFQIKIGETYLVKDDEERIALDAPAYLSEDGYTMLPLRALLNVSKDGVQIDWNQKDKIATITYDDTTVVIPVEGTDKTVTINGEETILVTAPQTVNDRAFLSLRDWCTVTGMSTDALQWDSATKTVTMTVEK</sequence>
<organism evidence="4 5">
    <name type="scientific">Anaerotignum lactatifermentans</name>
    <dbReference type="NCBI Taxonomy" id="160404"/>
    <lineage>
        <taxon>Bacteria</taxon>
        <taxon>Bacillati</taxon>
        <taxon>Bacillota</taxon>
        <taxon>Clostridia</taxon>
        <taxon>Lachnospirales</taxon>
        <taxon>Anaerotignaceae</taxon>
        <taxon>Anaerotignum</taxon>
    </lineage>
</organism>
<evidence type="ECO:0000259" key="3">
    <source>
        <dbReference type="Pfam" id="PF07833"/>
    </source>
</evidence>
<feature type="chain" id="PRO_5012260452" description="Copper amine oxidase-like N-terminal domain-containing protein" evidence="2">
    <location>
        <begin position="29"/>
        <end position="388"/>
    </location>
</feature>
<dbReference type="Pfam" id="PF07833">
    <property type="entry name" value="Cu_amine_oxidN1"/>
    <property type="match status" value="1"/>
</dbReference>
<feature type="domain" description="Copper amine oxidase-like N-terminal" evidence="3">
    <location>
        <begin position="272"/>
        <end position="383"/>
    </location>
</feature>
<reference evidence="5" key="1">
    <citation type="submission" date="2017-04" db="EMBL/GenBank/DDBJ databases">
        <title>Function of individual gut microbiota members based on whole genome sequencing of pure cultures obtained from chicken caecum.</title>
        <authorList>
            <person name="Medvecky M."/>
            <person name="Cejkova D."/>
            <person name="Polansky O."/>
            <person name="Karasova D."/>
            <person name="Kubasova T."/>
            <person name="Cizek A."/>
            <person name="Rychlik I."/>
        </authorList>
    </citation>
    <scope>NUCLEOTIDE SEQUENCE [LARGE SCALE GENOMIC DNA]</scope>
    <source>
        <strain evidence="5">An75</strain>
    </source>
</reference>
<feature type="signal peptide" evidence="2">
    <location>
        <begin position="1"/>
        <end position="28"/>
    </location>
</feature>
<feature type="compositionally biased region" description="Acidic residues" evidence="1">
    <location>
        <begin position="233"/>
        <end position="252"/>
    </location>
</feature>
<evidence type="ECO:0000313" key="4">
    <source>
        <dbReference type="EMBL" id="OUN39113.1"/>
    </source>
</evidence>
<accession>A0A1Y3TRQ2</accession>
<evidence type="ECO:0000313" key="5">
    <source>
        <dbReference type="Proteomes" id="UP000195455"/>
    </source>
</evidence>
<gene>
    <name evidence="4" type="ORF">B5G26_15695</name>
</gene>
<dbReference type="InterPro" id="IPR012854">
    <property type="entry name" value="Cu_amine_oxidase-like_N"/>
</dbReference>
<dbReference type="SUPFAM" id="SSF55383">
    <property type="entry name" value="Copper amine oxidase, domain N"/>
    <property type="match status" value="1"/>
</dbReference>